<evidence type="ECO:0000256" key="1">
    <source>
        <dbReference type="SAM" id="Phobius"/>
    </source>
</evidence>
<dbReference type="Proteomes" id="UP000031594">
    <property type="component" value="Unassembled WGS sequence"/>
</dbReference>
<dbReference type="STRING" id="1202785.A946_03390"/>
<dbReference type="CDD" id="cd03498">
    <property type="entry name" value="SQR_TypeB_2_TM"/>
    <property type="match status" value="1"/>
</dbReference>
<dbReference type="KEGG" id="mkc:kam1_1796"/>
<feature type="transmembrane region" description="Helical" evidence="1">
    <location>
        <begin position="58"/>
        <end position="82"/>
    </location>
</feature>
<dbReference type="AlphaFoldDB" id="A0A0C1URY4"/>
<accession>A0A0C1URY4</accession>
<evidence type="ECO:0000313" key="3">
    <source>
        <dbReference type="EMBL" id="QDQ43010.1"/>
    </source>
</evidence>
<organism evidence="3 5">
    <name type="scientific">Methylacidiphilum kamchatkense Kam1</name>
    <dbReference type="NCBI Taxonomy" id="1202785"/>
    <lineage>
        <taxon>Bacteria</taxon>
        <taxon>Pseudomonadati</taxon>
        <taxon>Verrucomicrobiota</taxon>
        <taxon>Methylacidiphilae</taxon>
        <taxon>Methylacidiphilales</taxon>
        <taxon>Methylacidiphilaceae</taxon>
        <taxon>Methylacidiphilum (ex Ratnadevi et al. 2023)</taxon>
    </lineage>
</organism>
<dbReference type="OrthoDB" id="9802842at2"/>
<gene>
    <name evidence="2" type="ORF">A946_03390</name>
    <name evidence="3" type="ORF">kam1_1796</name>
</gene>
<dbReference type="SUPFAM" id="SSF81343">
    <property type="entry name" value="Fumarate reductase respiratory complex transmembrane subunits"/>
    <property type="match status" value="1"/>
</dbReference>
<name>A0A0C1URY4_9BACT</name>
<dbReference type="GO" id="GO:0016020">
    <property type="term" value="C:membrane"/>
    <property type="evidence" value="ECO:0007669"/>
    <property type="project" value="InterPro"/>
</dbReference>
<proteinExistence type="predicted"/>
<protein>
    <submittedName>
        <fullName evidence="2 3">Succinate dehydrogenase</fullName>
    </submittedName>
</protein>
<keyword evidence="1" id="KW-0812">Transmembrane</keyword>
<dbReference type="InterPro" id="IPR011138">
    <property type="entry name" value="Cytochrome_b-558"/>
</dbReference>
<dbReference type="Gene3D" id="1.20.1300.10">
    <property type="entry name" value="Fumarate reductase/succinate dehydrogenase, transmembrane subunit"/>
    <property type="match status" value="1"/>
</dbReference>
<evidence type="ECO:0000313" key="5">
    <source>
        <dbReference type="Proteomes" id="UP000315925"/>
    </source>
</evidence>
<evidence type="ECO:0000313" key="4">
    <source>
        <dbReference type="Proteomes" id="UP000031594"/>
    </source>
</evidence>
<feature type="transmembrane region" description="Helical" evidence="1">
    <location>
        <begin position="163"/>
        <end position="183"/>
    </location>
</feature>
<dbReference type="InterPro" id="IPR034804">
    <property type="entry name" value="SQR/QFR_C/D"/>
</dbReference>
<keyword evidence="4" id="KW-1185">Reference proteome</keyword>
<reference evidence="3" key="2">
    <citation type="journal article" date="2019" name="BMC Genomics">
        <title>Complete genome sequence analysis of the thermoacidophilic verrucomicrobial methanotroph 'Candidatus Methylacidiphilum kamchatkense' strain Kam1 and comparison with its closest relatives.</title>
        <authorList>
            <person name="Kruse T."/>
            <person name="Ratnadevi C.M."/>
            <person name="Erikstad H.A."/>
            <person name="Birkeland N.K."/>
        </authorList>
    </citation>
    <scope>NUCLEOTIDE SEQUENCE</scope>
    <source>
        <strain evidence="3">Kam1</strain>
    </source>
</reference>
<reference evidence="5" key="3">
    <citation type="submission" date="2019-03" db="EMBL/GenBank/DDBJ databases">
        <title>Complete genome of Methylacidiphilum kamchatkense Kam1.</title>
        <authorList>
            <person name="Kruse T."/>
            <person name="Murarilal Ratnadevi C."/>
            <person name="Erikstad H.-A."/>
            <person name="Birkeland N.-K."/>
        </authorList>
    </citation>
    <scope>NUCLEOTIDE SEQUENCE [LARGE SCALE GENOMIC DNA]</scope>
    <source>
        <strain evidence="5">kam1</strain>
    </source>
</reference>
<keyword evidence="1" id="KW-1133">Transmembrane helix</keyword>
<dbReference type="Proteomes" id="UP000315925">
    <property type="component" value="Chromosome"/>
</dbReference>
<feature type="transmembrane region" description="Helical" evidence="1">
    <location>
        <begin position="103"/>
        <end position="124"/>
    </location>
</feature>
<dbReference type="EMBL" id="JQNX01000002">
    <property type="protein sequence ID" value="KIE59079.1"/>
    <property type="molecule type" value="Genomic_DNA"/>
</dbReference>
<sequence>MSSQPPRSFSTIGLKFILGLSGLVLFLFLIVHMLGNWQVFLPPYYMNVYAYYLKSNPVVLWSVRLFLLGALIVHVSTAIKLWKINRAARPQPYKLLLPNQASFESRTMIVSGLIVLVFILFHLYHFSFKGPPFGFFKNFLFPLSKQMIPDVRTMVIVGFQNPWVTLFYVFSLSVLFLHLRHALESFLNSLGFVNSKSLPWEKIVAHAFALILYVGFLIIPMAIFLRLIH</sequence>
<feature type="transmembrane region" description="Helical" evidence="1">
    <location>
        <begin position="12"/>
        <end position="38"/>
    </location>
</feature>
<evidence type="ECO:0000313" key="2">
    <source>
        <dbReference type="EMBL" id="KIE59079.1"/>
    </source>
</evidence>
<keyword evidence="1" id="KW-0472">Membrane</keyword>
<dbReference type="EMBL" id="CP037899">
    <property type="protein sequence ID" value="QDQ43010.1"/>
    <property type="molecule type" value="Genomic_DNA"/>
</dbReference>
<reference evidence="2 4" key="1">
    <citation type="submission" date="2014-08" db="EMBL/GenBank/DDBJ databases">
        <title>Methylacidiphilum kamchatkense strain Kam1 draft genome sequence.</title>
        <authorList>
            <person name="Birkeland N.-K."/>
            <person name="Erikstad H.A."/>
        </authorList>
    </citation>
    <scope>NUCLEOTIDE SEQUENCE [LARGE SCALE GENOMIC DNA]</scope>
    <source>
        <strain evidence="2 4">Kam1</strain>
    </source>
</reference>
<feature type="transmembrane region" description="Helical" evidence="1">
    <location>
        <begin position="203"/>
        <end position="228"/>
    </location>
</feature>
<dbReference type="NCBIfam" id="TIGR02046">
    <property type="entry name" value="sdhC_b558_fam"/>
    <property type="match status" value="1"/>
</dbReference>